<sequence>MSNPEENFEIFIESFKAFDTKAAECATPEQATKCLKVLKHYIRVYLGSKDVNLYLKSYLNCLGIEPEVSGSVVGGYKHALNLLKVDHKCTGKDCVKQYKQQKANGGSFLTRMKGTNIKTKASVRQQKKKVPNTAAGSKESKENFLSYFI</sequence>
<dbReference type="Proteomes" id="UP000499080">
    <property type="component" value="Unassembled WGS sequence"/>
</dbReference>
<evidence type="ECO:0000313" key="1">
    <source>
        <dbReference type="EMBL" id="GBM66993.1"/>
    </source>
</evidence>
<proteinExistence type="predicted"/>
<dbReference type="AlphaFoldDB" id="A0A4Y2HPC9"/>
<organism evidence="1 2">
    <name type="scientific">Araneus ventricosus</name>
    <name type="common">Orbweaver spider</name>
    <name type="synonym">Epeira ventricosa</name>
    <dbReference type="NCBI Taxonomy" id="182803"/>
    <lineage>
        <taxon>Eukaryota</taxon>
        <taxon>Metazoa</taxon>
        <taxon>Ecdysozoa</taxon>
        <taxon>Arthropoda</taxon>
        <taxon>Chelicerata</taxon>
        <taxon>Arachnida</taxon>
        <taxon>Araneae</taxon>
        <taxon>Araneomorphae</taxon>
        <taxon>Entelegynae</taxon>
        <taxon>Araneoidea</taxon>
        <taxon>Araneidae</taxon>
        <taxon>Araneus</taxon>
    </lineage>
</organism>
<accession>A0A4Y2HPC9</accession>
<comment type="caution">
    <text evidence="1">The sequence shown here is derived from an EMBL/GenBank/DDBJ whole genome shotgun (WGS) entry which is preliminary data.</text>
</comment>
<evidence type="ECO:0000313" key="2">
    <source>
        <dbReference type="Proteomes" id="UP000499080"/>
    </source>
</evidence>
<gene>
    <name evidence="1" type="ORF">AVEN_255433_1</name>
</gene>
<keyword evidence="2" id="KW-1185">Reference proteome</keyword>
<protein>
    <submittedName>
        <fullName evidence="1">Uncharacterized protein</fullName>
    </submittedName>
</protein>
<reference evidence="1 2" key="1">
    <citation type="journal article" date="2019" name="Sci. Rep.">
        <title>Orb-weaving spider Araneus ventricosus genome elucidates the spidroin gene catalogue.</title>
        <authorList>
            <person name="Kono N."/>
            <person name="Nakamura H."/>
            <person name="Ohtoshi R."/>
            <person name="Moran D.A.P."/>
            <person name="Shinohara A."/>
            <person name="Yoshida Y."/>
            <person name="Fujiwara M."/>
            <person name="Mori M."/>
            <person name="Tomita M."/>
            <person name="Arakawa K."/>
        </authorList>
    </citation>
    <scope>NUCLEOTIDE SEQUENCE [LARGE SCALE GENOMIC DNA]</scope>
</reference>
<dbReference type="OrthoDB" id="6425220at2759"/>
<name>A0A4Y2HPC9_ARAVE</name>
<dbReference type="EMBL" id="BGPR01002056">
    <property type="protein sequence ID" value="GBM66993.1"/>
    <property type="molecule type" value="Genomic_DNA"/>
</dbReference>